<comment type="cofactor">
    <cofactor evidence="3">
        <name>FAD</name>
        <dbReference type="ChEBI" id="CHEBI:57692"/>
    </cofactor>
</comment>
<dbReference type="SUPFAM" id="SSF63380">
    <property type="entry name" value="Riboflavin synthase domain-like"/>
    <property type="match status" value="1"/>
</dbReference>
<dbReference type="PROSITE" id="PS00086">
    <property type="entry name" value="CYTOCHROME_P450"/>
    <property type="match status" value="1"/>
</dbReference>
<comment type="cofactor">
    <cofactor evidence="1">
        <name>FMN</name>
        <dbReference type="ChEBI" id="CHEBI:58210"/>
    </cofactor>
</comment>
<protein>
    <recommendedName>
        <fullName evidence="18">Flavodoxin-like domain-containing protein</fullName>
    </recommendedName>
</protein>
<evidence type="ECO:0000256" key="2">
    <source>
        <dbReference type="ARBA" id="ARBA00001971"/>
    </source>
</evidence>
<evidence type="ECO:0000313" key="21">
    <source>
        <dbReference type="Proteomes" id="UP000011715"/>
    </source>
</evidence>
<dbReference type="PRINTS" id="PR00463">
    <property type="entry name" value="EP450I"/>
</dbReference>
<keyword evidence="10" id="KW-0274">FAD</keyword>
<reference evidence="19" key="2">
    <citation type="submission" date="2010-05" db="EMBL/GenBank/DDBJ databases">
        <title>The Genome Sequence of Magnaporthe poae strain ATCC 64411.</title>
        <authorList>
            <consortium name="The Broad Institute Genome Sequencing Platform"/>
            <consortium name="Broad Institute Genome Sequencing Center for Infectious Disease"/>
            <person name="Ma L.-J."/>
            <person name="Dead R."/>
            <person name="Young S."/>
            <person name="Zeng Q."/>
            <person name="Koehrsen M."/>
            <person name="Alvarado L."/>
            <person name="Berlin A."/>
            <person name="Chapman S.B."/>
            <person name="Chen Z."/>
            <person name="Freedman E."/>
            <person name="Gellesch M."/>
            <person name="Goldberg J."/>
            <person name="Griggs A."/>
            <person name="Gujja S."/>
            <person name="Heilman E.R."/>
            <person name="Heiman D."/>
            <person name="Hepburn T."/>
            <person name="Howarth C."/>
            <person name="Jen D."/>
            <person name="Larson L."/>
            <person name="Mehta T."/>
            <person name="Neiman D."/>
            <person name="Pearson M."/>
            <person name="Roberts A."/>
            <person name="Saif S."/>
            <person name="Shea T."/>
            <person name="Shenoy N."/>
            <person name="Sisk P."/>
            <person name="Stolte C."/>
            <person name="Sykes S."/>
            <person name="Walk T."/>
            <person name="White J."/>
            <person name="Yandava C."/>
            <person name="Haas B."/>
            <person name="Nusbaum C."/>
            <person name="Birren B."/>
        </authorList>
    </citation>
    <scope>NUCLEOTIDE SEQUENCE</scope>
    <source>
        <strain evidence="19">ATCC 64411</strain>
    </source>
</reference>
<dbReference type="Pfam" id="PF00667">
    <property type="entry name" value="FAD_binding_1"/>
    <property type="match status" value="1"/>
</dbReference>
<evidence type="ECO:0000256" key="10">
    <source>
        <dbReference type="ARBA" id="ARBA00022827"/>
    </source>
</evidence>
<keyword evidence="15" id="KW-0503">Monooxygenase</keyword>
<keyword evidence="8" id="KW-0288">FMN</keyword>
<dbReference type="InterPro" id="IPR029039">
    <property type="entry name" value="Flavoprotein-like_sf"/>
</dbReference>
<dbReference type="InterPro" id="IPR001128">
    <property type="entry name" value="Cyt_P450"/>
</dbReference>
<evidence type="ECO:0000256" key="12">
    <source>
        <dbReference type="ARBA" id="ARBA00022982"/>
    </source>
</evidence>
<keyword evidence="5" id="KW-0813">Transport</keyword>
<keyword evidence="9 16" id="KW-0479">Metal-binding</keyword>
<keyword evidence="13" id="KW-0560">Oxidoreductase</keyword>
<comment type="similarity">
    <text evidence="4">In the N-terminal section; belongs to the cytochrome P450 family.</text>
</comment>
<name>A0A0C4ED88_MAGP6</name>
<dbReference type="InterPro" id="IPR023173">
    <property type="entry name" value="NADPH_Cyt_P450_Rdtase_alpha"/>
</dbReference>
<reference evidence="20" key="5">
    <citation type="submission" date="2015-06" db="UniProtKB">
        <authorList>
            <consortium name="EnsemblFungi"/>
        </authorList>
    </citation>
    <scope>IDENTIFICATION</scope>
    <source>
        <strain evidence="20">ATCC 64411</strain>
    </source>
</reference>
<evidence type="ECO:0000256" key="11">
    <source>
        <dbReference type="ARBA" id="ARBA00022857"/>
    </source>
</evidence>
<reference evidence="19" key="3">
    <citation type="submission" date="2011-03" db="EMBL/GenBank/DDBJ databases">
        <title>Annotation of Magnaporthe poae ATCC 64411.</title>
        <authorList>
            <person name="Ma L.-J."/>
            <person name="Dead R."/>
            <person name="Young S.K."/>
            <person name="Zeng Q."/>
            <person name="Gargeya S."/>
            <person name="Fitzgerald M."/>
            <person name="Haas B."/>
            <person name="Abouelleil A."/>
            <person name="Alvarado L."/>
            <person name="Arachchi H.M."/>
            <person name="Berlin A."/>
            <person name="Brown A."/>
            <person name="Chapman S.B."/>
            <person name="Chen Z."/>
            <person name="Dunbar C."/>
            <person name="Freedman E."/>
            <person name="Gearin G."/>
            <person name="Gellesch M."/>
            <person name="Goldberg J."/>
            <person name="Griggs A."/>
            <person name="Gujja S."/>
            <person name="Heiman D."/>
            <person name="Howarth C."/>
            <person name="Larson L."/>
            <person name="Lui A."/>
            <person name="MacDonald P.J.P."/>
            <person name="Mehta T."/>
            <person name="Montmayeur A."/>
            <person name="Murphy C."/>
            <person name="Neiman D."/>
            <person name="Pearson M."/>
            <person name="Priest M."/>
            <person name="Roberts A."/>
            <person name="Saif S."/>
            <person name="Shea T."/>
            <person name="Shenoy N."/>
            <person name="Sisk P."/>
            <person name="Stolte C."/>
            <person name="Sykes S."/>
            <person name="Yandava C."/>
            <person name="Wortman J."/>
            <person name="Nusbaum C."/>
            <person name="Birren B."/>
        </authorList>
    </citation>
    <scope>NUCLEOTIDE SEQUENCE</scope>
    <source>
        <strain evidence="19">ATCC 64411</strain>
    </source>
</reference>
<dbReference type="EMBL" id="GL876978">
    <property type="protein sequence ID" value="KLU91733.1"/>
    <property type="molecule type" value="Genomic_DNA"/>
</dbReference>
<dbReference type="SUPFAM" id="SSF48264">
    <property type="entry name" value="Cytochrome P450"/>
    <property type="match status" value="1"/>
</dbReference>
<gene>
    <name evidence="19" type="ORF">MAPG_10682</name>
</gene>
<dbReference type="Gene3D" id="3.40.50.360">
    <property type="match status" value="1"/>
</dbReference>
<dbReference type="EnsemblFungi" id="MAPG_10682T0">
    <property type="protein sequence ID" value="MAPG_10682T0"/>
    <property type="gene ID" value="MAPG_10682"/>
</dbReference>
<evidence type="ECO:0000313" key="19">
    <source>
        <dbReference type="EMBL" id="KLU91733.1"/>
    </source>
</evidence>
<dbReference type="eggNOG" id="KOG1158">
    <property type="taxonomic scope" value="Eukaryota"/>
</dbReference>
<evidence type="ECO:0000259" key="18">
    <source>
        <dbReference type="PROSITE" id="PS50902"/>
    </source>
</evidence>
<dbReference type="STRING" id="644358.A0A0C4ED88"/>
<dbReference type="PROSITE" id="PS50902">
    <property type="entry name" value="FLAVODOXIN_LIKE"/>
    <property type="match status" value="1"/>
</dbReference>
<evidence type="ECO:0000256" key="4">
    <source>
        <dbReference type="ARBA" id="ARBA00010018"/>
    </source>
</evidence>
<keyword evidence="7" id="KW-0285">Flavoprotein</keyword>
<evidence type="ECO:0000256" key="7">
    <source>
        <dbReference type="ARBA" id="ARBA00022630"/>
    </source>
</evidence>
<dbReference type="Pfam" id="PF00067">
    <property type="entry name" value="p450"/>
    <property type="match status" value="1"/>
</dbReference>
<dbReference type="GO" id="GO:0020037">
    <property type="term" value="F:heme binding"/>
    <property type="evidence" value="ECO:0007669"/>
    <property type="project" value="InterPro"/>
</dbReference>
<dbReference type="GO" id="GO:0016705">
    <property type="term" value="F:oxidoreductase activity, acting on paired donors, with incorporation or reduction of molecular oxygen"/>
    <property type="evidence" value="ECO:0007669"/>
    <property type="project" value="InterPro"/>
</dbReference>
<dbReference type="eggNOG" id="KOG0157">
    <property type="taxonomic scope" value="Eukaryota"/>
</dbReference>
<dbReference type="InterPro" id="IPR008254">
    <property type="entry name" value="Flavodoxin/NO_synth"/>
</dbReference>
<reference evidence="20" key="4">
    <citation type="journal article" date="2015" name="G3 (Bethesda)">
        <title>Genome sequences of three phytopathogenic species of the Magnaporthaceae family of fungi.</title>
        <authorList>
            <person name="Okagaki L.H."/>
            <person name="Nunes C.C."/>
            <person name="Sailsbery J."/>
            <person name="Clay B."/>
            <person name="Brown D."/>
            <person name="John T."/>
            <person name="Oh Y."/>
            <person name="Young N."/>
            <person name="Fitzgerald M."/>
            <person name="Haas B.J."/>
            <person name="Zeng Q."/>
            <person name="Young S."/>
            <person name="Adiconis X."/>
            <person name="Fan L."/>
            <person name="Levin J.Z."/>
            <person name="Mitchell T.K."/>
            <person name="Okubara P.A."/>
            <person name="Farman M.L."/>
            <person name="Kohn L.M."/>
            <person name="Birren B."/>
            <person name="Ma L.-J."/>
            <person name="Dean R.A."/>
        </authorList>
    </citation>
    <scope>NUCLEOTIDE SEQUENCE</scope>
    <source>
        <strain evidence="20">ATCC 64411 / 73-15</strain>
    </source>
</reference>
<dbReference type="PANTHER" id="PTHR24301">
    <property type="entry name" value="THROMBOXANE-A SYNTHASE"/>
    <property type="match status" value="1"/>
</dbReference>
<organism evidence="20 21">
    <name type="scientific">Magnaporthiopsis poae (strain ATCC 64411 / 73-15)</name>
    <name type="common">Kentucky bluegrass fungus</name>
    <name type="synonym">Magnaporthe poae</name>
    <dbReference type="NCBI Taxonomy" id="644358"/>
    <lineage>
        <taxon>Eukaryota</taxon>
        <taxon>Fungi</taxon>
        <taxon>Dikarya</taxon>
        <taxon>Ascomycota</taxon>
        <taxon>Pezizomycotina</taxon>
        <taxon>Sordariomycetes</taxon>
        <taxon>Sordariomycetidae</taxon>
        <taxon>Magnaporthales</taxon>
        <taxon>Magnaporthaceae</taxon>
        <taxon>Magnaporthiopsis</taxon>
    </lineage>
</organism>
<dbReference type="AlphaFoldDB" id="A0A0C4ED88"/>
<dbReference type="SUPFAM" id="SSF52218">
    <property type="entry name" value="Flavoproteins"/>
    <property type="match status" value="1"/>
</dbReference>
<dbReference type="InterPro" id="IPR017972">
    <property type="entry name" value="Cyt_P450_CS"/>
</dbReference>
<keyword evidence="21" id="KW-1185">Reference proteome</keyword>
<dbReference type="Gene3D" id="1.10.630.10">
    <property type="entry name" value="Cytochrome P450"/>
    <property type="match status" value="1"/>
</dbReference>
<keyword evidence="14 16" id="KW-0408">Iron</keyword>
<evidence type="ECO:0000256" key="16">
    <source>
        <dbReference type="PIRSR" id="PIRSR602401-1"/>
    </source>
</evidence>
<feature type="region of interest" description="Disordered" evidence="17">
    <location>
        <begin position="29"/>
        <end position="48"/>
    </location>
</feature>
<evidence type="ECO:0000256" key="15">
    <source>
        <dbReference type="ARBA" id="ARBA00023033"/>
    </source>
</evidence>
<evidence type="ECO:0000256" key="6">
    <source>
        <dbReference type="ARBA" id="ARBA00022617"/>
    </source>
</evidence>
<evidence type="ECO:0000256" key="8">
    <source>
        <dbReference type="ARBA" id="ARBA00022643"/>
    </source>
</evidence>
<evidence type="ECO:0000256" key="17">
    <source>
        <dbReference type="SAM" id="MobiDB-lite"/>
    </source>
</evidence>
<evidence type="ECO:0000256" key="3">
    <source>
        <dbReference type="ARBA" id="ARBA00001974"/>
    </source>
</evidence>
<keyword evidence="6 16" id="KW-0349">Heme</keyword>
<feature type="binding site" description="axial binding residue" evidence="16">
    <location>
        <position position="454"/>
    </location>
    <ligand>
        <name>heme</name>
        <dbReference type="ChEBI" id="CHEBI:30413"/>
    </ligand>
    <ligandPart>
        <name>Fe</name>
        <dbReference type="ChEBI" id="CHEBI:18248"/>
    </ligandPart>
</feature>
<keyword evidence="12" id="KW-0249">Electron transport</keyword>
<dbReference type="Pfam" id="PF00258">
    <property type="entry name" value="Flavodoxin_1"/>
    <property type="match status" value="1"/>
</dbReference>
<proteinExistence type="inferred from homology"/>
<keyword evidence="11" id="KW-0521">NADP</keyword>
<dbReference type="InterPro" id="IPR003097">
    <property type="entry name" value="CysJ-like_FAD-binding"/>
</dbReference>
<evidence type="ECO:0000256" key="13">
    <source>
        <dbReference type="ARBA" id="ARBA00023002"/>
    </source>
</evidence>
<dbReference type="OrthoDB" id="1470350at2759"/>
<dbReference type="InterPro" id="IPR036396">
    <property type="entry name" value="Cyt_P450_sf"/>
</dbReference>
<dbReference type="PANTHER" id="PTHR24301:SF2">
    <property type="entry name" value="THROMBOXANE-A SYNTHASE"/>
    <property type="match status" value="1"/>
</dbReference>
<reference evidence="21" key="1">
    <citation type="submission" date="2010-05" db="EMBL/GenBank/DDBJ databases">
        <title>The genome sequence of Magnaporthe poae strain ATCC 64411.</title>
        <authorList>
            <person name="Ma L.-J."/>
            <person name="Dead R."/>
            <person name="Young S."/>
            <person name="Zeng Q."/>
            <person name="Koehrsen M."/>
            <person name="Alvarado L."/>
            <person name="Berlin A."/>
            <person name="Chapman S.B."/>
            <person name="Chen Z."/>
            <person name="Freedman E."/>
            <person name="Gellesch M."/>
            <person name="Goldberg J."/>
            <person name="Griggs A."/>
            <person name="Gujja S."/>
            <person name="Heilman E.R."/>
            <person name="Heiman D."/>
            <person name="Hepburn T."/>
            <person name="Howarth C."/>
            <person name="Jen D."/>
            <person name="Larson L."/>
            <person name="Mehta T."/>
            <person name="Neiman D."/>
            <person name="Pearson M."/>
            <person name="Roberts A."/>
            <person name="Saif S."/>
            <person name="Shea T."/>
            <person name="Shenoy N."/>
            <person name="Sisk P."/>
            <person name="Stolte C."/>
            <person name="Sykes S."/>
            <person name="Walk T."/>
            <person name="White J."/>
            <person name="Yandava C."/>
            <person name="Haas B."/>
            <person name="Nusbaum C."/>
            <person name="Birren B."/>
        </authorList>
    </citation>
    <scope>NUCLEOTIDE SEQUENCE [LARGE SCALE GENOMIC DNA]</scope>
    <source>
        <strain evidence="21">ATCC 64411 / 73-15</strain>
    </source>
</reference>
<feature type="domain" description="Flavodoxin-like" evidence="18">
    <location>
        <begin position="546"/>
        <end position="689"/>
    </location>
</feature>
<dbReference type="InterPro" id="IPR017938">
    <property type="entry name" value="Riboflavin_synthase-like_b-brl"/>
</dbReference>
<evidence type="ECO:0000256" key="14">
    <source>
        <dbReference type="ARBA" id="ARBA00023004"/>
    </source>
</evidence>
<dbReference type="CDD" id="cd11068">
    <property type="entry name" value="CYP120A1"/>
    <property type="match status" value="1"/>
</dbReference>
<evidence type="ECO:0000256" key="5">
    <source>
        <dbReference type="ARBA" id="ARBA00022448"/>
    </source>
</evidence>
<dbReference type="VEuPathDB" id="FungiDB:MAPG_10682"/>
<dbReference type="InterPro" id="IPR002401">
    <property type="entry name" value="Cyt_P450_E_grp-I"/>
</dbReference>
<feature type="compositionally biased region" description="Polar residues" evidence="17">
    <location>
        <begin position="29"/>
        <end position="44"/>
    </location>
</feature>
<evidence type="ECO:0000313" key="20">
    <source>
        <dbReference type="EnsemblFungi" id="MAPG_10682T0"/>
    </source>
</evidence>
<dbReference type="Proteomes" id="UP000011715">
    <property type="component" value="Unassembled WGS sequence"/>
</dbReference>
<dbReference type="GO" id="GO:0005506">
    <property type="term" value="F:iron ion binding"/>
    <property type="evidence" value="ECO:0007669"/>
    <property type="project" value="InterPro"/>
</dbReference>
<accession>A0A0C4ED88</accession>
<dbReference type="GO" id="GO:0004497">
    <property type="term" value="F:monooxygenase activity"/>
    <property type="evidence" value="ECO:0007669"/>
    <property type="project" value="UniProtKB-KW"/>
</dbReference>
<evidence type="ECO:0000256" key="1">
    <source>
        <dbReference type="ARBA" id="ARBA00001917"/>
    </source>
</evidence>
<dbReference type="FunFam" id="1.10.630.10:FF:000040">
    <property type="entry name" value="Bifunctional cytochrome P450/NADPH--P450 reductase"/>
    <property type="match status" value="1"/>
</dbReference>
<sequence>MYTTNNPSTSPSSVTTIAATPVFSSYQHYDQQDGEQTSDYNMSAETDDRTVPIPEPSGLPFLGNIGILDREFPLGSMVSLADQYGEIYRLRLLGSSFVVVSTHALANEVCDEKRFGKAIHPSLQEVRKGVHDGLFTAHPGEENWGIAHRVLMPAFGPLSIRGMFDEMRDIASQLALKWARYGPKSPIMVTDDFTRLTLDTLALCSMGFRFNSYYSPKMHPFIEAMGDFLTASGNRPIRAPLPSAFYRSEDQKFESDIEVLRRTAKEVLEARKAGEGADRKDLLDAMLRGVDPKTGKKMSDDSIINNLITFLIAGHETTSGLLSFAFYQLMKNPACYERAQREVDEVVGKGPIDIDHMSKLPYIAAVLRETLRVNPTIPLFGMSAHENTVVGGKYKVYKGEPIINLLAKVQLDPVVWGSDATEFKPERMLEENFERITKEFPNCWKPFGNGMRACIGRPFAWQEAQLVMAMLLQNFNFILDPNYHFALKQTLTIKPKDLYMRAIPRGGLNATTLEHRLQSLDQPSTGANGATKETGSTPAATAGVPLTVLYGSNSGTCESLARRIATDAATHGFRAVTIDHMDSAKGRLPTDQPVVIITASYEGQPPGNAGHFIAWLEASDKAAQPLKDVSYAVFGCGHKDWAQTFHRIPKLVDSTLEQLGASRLTSAGLTDASTGAVFSDFEAWEDDKLWPALIARYNAEPGAAGRDEEDGGDASAMKVRISNPRKSTLGQDVKEARVVEARVLTTEAEATKKHLEIELPEGMSYAAGDYLAVLPVNPAETVLRAMRRFGLPRDAHITIEAAEGQPTALPVDAAVPAFDVLSSYIELSQPATKRNLLALQETAVGEATKKELGRLAGGAYTDEVGAKRVSVLDVLELFPAVNLPIGTFLSMMPPMRIRQ</sequence>
<dbReference type="PRINTS" id="PR00385">
    <property type="entry name" value="P450"/>
</dbReference>
<dbReference type="OMA" id="ECNHRAN"/>
<dbReference type="Gene3D" id="1.20.990.10">
    <property type="entry name" value="NADPH-cytochrome p450 Reductase, Chain A, domain 3"/>
    <property type="match status" value="1"/>
</dbReference>
<dbReference type="EMBL" id="ADBL01002641">
    <property type="status" value="NOT_ANNOTATED_CDS"/>
    <property type="molecule type" value="Genomic_DNA"/>
</dbReference>
<comment type="cofactor">
    <cofactor evidence="2 16">
        <name>heme</name>
        <dbReference type="ChEBI" id="CHEBI:30413"/>
    </cofactor>
</comment>
<dbReference type="GO" id="GO:0010181">
    <property type="term" value="F:FMN binding"/>
    <property type="evidence" value="ECO:0007669"/>
    <property type="project" value="InterPro"/>
</dbReference>
<evidence type="ECO:0000256" key="9">
    <source>
        <dbReference type="ARBA" id="ARBA00022723"/>
    </source>
</evidence>